<keyword evidence="3" id="KW-0479">Metal-binding</keyword>
<dbReference type="eggNOG" id="COG0494">
    <property type="taxonomic scope" value="Bacteria"/>
</dbReference>
<evidence type="ECO:0000256" key="3">
    <source>
        <dbReference type="ARBA" id="ARBA00022723"/>
    </source>
</evidence>
<evidence type="ECO:0000313" key="8">
    <source>
        <dbReference type="EMBL" id="CCG07786.1"/>
    </source>
</evidence>
<evidence type="ECO:0000313" key="9">
    <source>
        <dbReference type="Proteomes" id="UP000033220"/>
    </source>
</evidence>
<comment type="cofactor">
    <cofactor evidence="2">
        <name>Mg(2+)</name>
        <dbReference type="ChEBI" id="CHEBI:18420"/>
    </cofactor>
</comment>
<dbReference type="GO" id="GO:0010945">
    <property type="term" value="F:coenzyme A diphosphatase activity"/>
    <property type="evidence" value="ECO:0007669"/>
    <property type="project" value="InterPro"/>
</dbReference>
<keyword evidence="6" id="KW-0464">Manganese</keyword>
<dbReference type="CDD" id="cd03426">
    <property type="entry name" value="NUDIX_CoAse_Nudt7"/>
    <property type="match status" value="1"/>
</dbReference>
<evidence type="ECO:0000256" key="6">
    <source>
        <dbReference type="ARBA" id="ARBA00023211"/>
    </source>
</evidence>
<dbReference type="KEGG" id="rpm:RSPPHO_01160"/>
<evidence type="ECO:0000256" key="4">
    <source>
        <dbReference type="ARBA" id="ARBA00022801"/>
    </source>
</evidence>
<keyword evidence="9" id="KW-1185">Reference proteome</keyword>
<dbReference type="Pfam" id="PF00293">
    <property type="entry name" value="NUDIX"/>
    <property type="match status" value="1"/>
</dbReference>
<protein>
    <submittedName>
        <fullName evidence="8">NUDIX hydrolase</fullName>
    </submittedName>
</protein>
<dbReference type="EMBL" id="HE663493">
    <property type="protein sequence ID" value="CCG07786.1"/>
    <property type="molecule type" value="Genomic_DNA"/>
</dbReference>
<dbReference type="InterPro" id="IPR015797">
    <property type="entry name" value="NUDIX_hydrolase-like_dom_sf"/>
</dbReference>
<dbReference type="Gene3D" id="3.90.79.10">
    <property type="entry name" value="Nucleoside Triphosphate Pyrophosphohydrolase"/>
    <property type="match status" value="1"/>
</dbReference>
<dbReference type="PANTHER" id="PTHR12992:SF11">
    <property type="entry name" value="MITOCHONDRIAL COENZYME A DIPHOSPHATASE NUDT8"/>
    <property type="match status" value="1"/>
</dbReference>
<evidence type="ECO:0000256" key="1">
    <source>
        <dbReference type="ARBA" id="ARBA00001936"/>
    </source>
</evidence>
<dbReference type="NCBIfam" id="NF007980">
    <property type="entry name" value="PRK10707.1"/>
    <property type="match status" value="1"/>
</dbReference>
<accession>H6SSA7</accession>
<dbReference type="STRING" id="1150469.RSPPHO_01160"/>
<gene>
    <name evidence="8" type="ORF">RSPPHO_01160</name>
</gene>
<sequence>MEQRRIFSPGLLRWQRGGDGRRHDALRVFGETLLSPPQEPVLQERSWSRERLRTALRQTQGVGWGSDEGVSRRLGGESLGAEGDTARPAAVLVPLVERPEGLNVLLTRRTAHLAHHAGQIAFPGGRAEASDPSPEATALREAFEETGLGGESVDILGRLDDYRTVTGFHVTPVVGAVTPPLDLRLDPHEVAIAFEVPLAFILDESNHRREVRETPRGGRRAYFAIPYHEHYIWGATAAMLINLCAVMRREGLGV</sequence>
<keyword evidence="4 8" id="KW-0378">Hydrolase</keyword>
<name>H6SSA7_PARPM</name>
<dbReference type="GO" id="GO:0046872">
    <property type="term" value="F:metal ion binding"/>
    <property type="evidence" value="ECO:0007669"/>
    <property type="project" value="UniProtKB-KW"/>
</dbReference>
<evidence type="ECO:0000259" key="7">
    <source>
        <dbReference type="PROSITE" id="PS51462"/>
    </source>
</evidence>
<feature type="domain" description="Nudix hydrolase" evidence="7">
    <location>
        <begin position="86"/>
        <end position="219"/>
    </location>
</feature>
<reference evidence="8 9" key="1">
    <citation type="submission" date="2012-02" db="EMBL/GenBank/DDBJ databases">
        <title>Shotgun genome sequence of Phaeospirillum photometricum DSM 122.</title>
        <authorList>
            <person name="Duquesne K."/>
            <person name="Sturgis J."/>
        </authorList>
    </citation>
    <scope>NUCLEOTIDE SEQUENCE [LARGE SCALE GENOMIC DNA]</scope>
    <source>
        <strain evidence="9">DSM122</strain>
    </source>
</reference>
<organism evidence="8 9">
    <name type="scientific">Pararhodospirillum photometricum DSM 122</name>
    <dbReference type="NCBI Taxonomy" id="1150469"/>
    <lineage>
        <taxon>Bacteria</taxon>
        <taxon>Pseudomonadati</taxon>
        <taxon>Pseudomonadota</taxon>
        <taxon>Alphaproteobacteria</taxon>
        <taxon>Rhodospirillales</taxon>
        <taxon>Rhodospirillaceae</taxon>
        <taxon>Pararhodospirillum</taxon>
    </lineage>
</organism>
<keyword evidence="5" id="KW-0460">Magnesium</keyword>
<dbReference type="HOGENOM" id="CLU_040940_5_1_5"/>
<dbReference type="InterPro" id="IPR045121">
    <property type="entry name" value="CoAse"/>
</dbReference>
<dbReference type="PATRIC" id="fig|1150469.3.peg.1315"/>
<proteinExistence type="predicted"/>
<dbReference type="SUPFAM" id="SSF55811">
    <property type="entry name" value="Nudix"/>
    <property type="match status" value="1"/>
</dbReference>
<dbReference type="PANTHER" id="PTHR12992">
    <property type="entry name" value="NUDIX HYDROLASE"/>
    <property type="match status" value="1"/>
</dbReference>
<evidence type="ECO:0000256" key="5">
    <source>
        <dbReference type="ARBA" id="ARBA00022842"/>
    </source>
</evidence>
<dbReference type="Proteomes" id="UP000033220">
    <property type="component" value="Chromosome DSM 122"/>
</dbReference>
<evidence type="ECO:0000256" key="2">
    <source>
        <dbReference type="ARBA" id="ARBA00001946"/>
    </source>
</evidence>
<comment type="cofactor">
    <cofactor evidence="1">
        <name>Mn(2+)</name>
        <dbReference type="ChEBI" id="CHEBI:29035"/>
    </cofactor>
</comment>
<dbReference type="PROSITE" id="PS51462">
    <property type="entry name" value="NUDIX"/>
    <property type="match status" value="1"/>
</dbReference>
<dbReference type="InterPro" id="IPR000086">
    <property type="entry name" value="NUDIX_hydrolase_dom"/>
</dbReference>
<dbReference type="AlphaFoldDB" id="H6SSA7"/>